<organism evidence="1 2">
    <name type="scientific">Halalkalibacter nanhaiisediminis</name>
    <dbReference type="NCBI Taxonomy" id="688079"/>
    <lineage>
        <taxon>Bacteria</taxon>
        <taxon>Bacillati</taxon>
        <taxon>Bacillota</taxon>
        <taxon>Bacilli</taxon>
        <taxon>Bacillales</taxon>
        <taxon>Bacillaceae</taxon>
        <taxon>Halalkalibacter</taxon>
    </lineage>
</organism>
<accession>A0A562QGK9</accession>
<dbReference type="EMBL" id="VLKZ01000006">
    <property type="protein sequence ID" value="TWI55803.1"/>
    <property type="molecule type" value="Genomic_DNA"/>
</dbReference>
<gene>
    <name evidence="1" type="ORF">IQ10_02363</name>
</gene>
<dbReference type="RefSeq" id="WP_144450666.1">
    <property type="nucleotide sequence ID" value="NZ_VLKZ01000006.1"/>
</dbReference>
<dbReference type="Proteomes" id="UP000315711">
    <property type="component" value="Unassembled WGS sequence"/>
</dbReference>
<comment type="caution">
    <text evidence="1">The sequence shown here is derived from an EMBL/GenBank/DDBJ whole genome shotgun (WGS) entry which is preliminary data.</text>
</comment>
<name>A0A562QGK9_9BACI</name>
<proteinExistence type="predicted"/>
<dbReference type="OrthoDB" id="9782576at2"/>
<reference evidence="1 2" key="1">
    <citation type="journal article" date="2015" name="Stand. Genomic Sci.">
        <title>Genomic Encyclopedia of Bacterial and Archaeal Type Strains, Phase III: the genomes of soil and plant-associated and newly described type strains.</title>
        <authorList>
            <person name="Whitman W.B."/>
            <person name="Woyke T."/>
            <person name="Klenk H.P."/>
            <person name="Zhou Y."/>
            <person name="Lilburn T.G."/>
            <person name="Beck B.J."/>
            <person name="De Vos P."/>
            <person name="Vandamme P."/>
            <person name="Eisen J.A."/>
            <person name="Garrity G."/>
            <person name="Hugenholtz P."/>
            <person name="Kyrpides N.C."/>
        </authorList>
    </citation>
    <scope>NUCLEOTIDE SEQUENCE [LARGE SCALE GENOMIC DNA]</scope>
    <source>
        <strain evidence="1 2">CGMCC 1.10116</strain>
    </source>
</reference>
<dbReference type="AlphaFoldDB" id="A0A562QGK9"/>
<keyword evidence="2" id="KW-1185">Reference proteome</keyword>
<evidence type="ECO:0000313" key="1">
    <source>
        <dbReference type="EMBL" id="TWI55803.1"/>
    </source>
</evidence>
<protein>
    <submittedName>
        <fullName evidence="1">Uncharacterized protein</fullName>
    </submittedName>
</protein>
<sequence>MSGMIKPLTIRLGYVAMSLMLENASPSQTIKVKNLQKMLNKQAAIESSLSLYSTFNSCQKYRCRQKLLLPI</sequence>
<evidence type="ECO:0000313" key="2">
    <source>
        <dbReference type="Proteomes" id="UP000315711"/>
    </source>
</evidence>